<feature type="transmembrane region" description="Helical" evidence="1">
    <location>
        <begin position="36"/>
        <end position="55"/>
    </location>
</feature>
<evidence type="ECO:0000313" key="3">
    <source>
        <dbReference type="Proteomes" id="UP001597506"/>
    </source>
</evidence>
<dbReference type="RefSeq" id="WP_377933972.1">
    <property type="nucleotide sequence ID" value="NZ_JBHUMF010000015.1"/>
</dbReference>
<dbReference type="Proteomes" id="UP001597506">
    <property type="component" value="Unassembled WGS sequence"/>
</dbReference>
<keyword evidence="1" id="KW-1133">Transmembrane helix</keyword>
<comment type="caution">
    <text evidence="2">The sequence shown here is derived from an EMBL/GenBank/DDBJ whole genome shotgun (WGS) entry which is preliminary data.</text>
</comment>
<keyword evidence="1" id="KW-0472">Membrane</keyword>
<accession>A0ABW5RQQ5</accession>
<protein>
    <submittedName>
        <fullName evidence="2">Uncharacterized protein</fullName>
    </submittedName>
</protein>
<proteinExistence type="predicted"/>
<name>A0ABW5RQQ5_9BACI</name>
<keyword evidence="1" id="KW-0812">Transmembrane</keyword>
<reference evidence="3" key="1">
    <citation type="journal article" date="2019" name="Int. J. Syst. Evol. Microbiol.">
        <title>The Global Catalogue of Microorganisms (GCM) 10K type strain sequencing project: providing services to taxonomists for standard genome sequencing and annotation.</title>
        <authorList>
            <consortium name="The Broad Institute Genomics Platform"/>
            <consortium name="The Broad Institute Genome Sequencing Center for Infectious Disease"/>
            <person name="Wu L."/>
            <person name="Ma J."/>
        </authorList>
    </citation>
    <scope>NUCLEOTIDE SEQUENCE [LARGE SCALE GENOMIC DNA]</scope>
    <source>
        <strain evidence="3">KCTC 3913</strain>
    </source>
</reference>
<dbReference type="EMBL" id="JBHUMF010000015">
    <property type="protein sequence ID" value="MFD2680509.1"/>
    <property type="molecule type" value="Genomic_DNA"/>
</dbReference>
<evidence type="ECO:0000313" key="2">
    <source>
        <dbReference type="EMBL" id="MFD2680509.1"/>
    </source>
</evidence>
<feature type="transmembrane region" description="Helical" evidence="1">
    <location>
        <begin position="12"/>
        <end position="30"/>
    </location>
</feature>
<sequence>MSLYQIYLNERYRLLYKSVLLFIVGVSVLIVSEGYYQIPLLVFFLGLSFITYSYMINSEVERARQVLFEKMRQSHYRLIGIKTAGNYYFVGTDGWVTRKIKRASFTNKYELYSLNPMKQSCIFFKKTASTISIRKGKSNYRFILTSKNVNSMKWNADETLEGTVSLNKNNGKWTVTYNDVDRITFTNGQMPLSFQKVFDYQHTVITFHEAYDSSLEWLLIFVWILQKDYFFSS</sequence>
<gene>
    <name evidence="2" type="ORF">ACFSUL_07040</name>
</gene>
<evidence type="ECO:0000256" key="1">
    <source>
        <dbReference type="SAM" id="Phobius"/>
    </source>
</evidence>
<organism evidence="2 3">
    <name type="scientific">Bacillus seohaeanensis</name>
    <dbReference type="NCBI Taxonomy" id="284580"/>
    <lineage>
        <taxon>Bacteria</taxon>
        <taxon>Bacillati</taxon>
        <taxon>Bacillota</taxon>
        <taxon>Bacilli</taxon>
        <taxon>Bacillales</taxon>
        <taxon>Bacillaceae</taxon>
        <taxon>Bacillus</taxon>
    </lineage>
</organism>
<keyword evidence="3" id="KW-1185">Reference proteome</keyword>